<protein>
    <recommendedName>
        <fullName evidence="5">Thiamine diphosphokinase</fullName>
        <ecNumber evidence="5">2.7.6.2</ecNumber>
    </recommendedName>
</protein>
<dbReference type="InterPro" id="IPR007371">
    <property type="entry name" value="TPK_catalytic"/>
</dbReference>
<evidence type="ECO:0000256" key="5">
    <source>
        <dbReference type="NCBIfam" id="TIGR01378"/>
    </source>
</evidence>
<evidence type="ECO:0000313" key="7">
    <source>
        <dbReference type="EMBL" id="TYC50100.1"/>
    </source>
</evidence>
<dbReference type="EC" id="2.7.6.2" evidence="5"/>
<evidence type="ECO:0000259" key="6">
    <source>
        <dbReference type="SMART" id="SM00983"/>
    </source>
</evidence>
<keyword evidence="4" id="KW-0067">ATP-binding</keyword>
<evidence type="ECO:0000256" key="2">
    <source>
        <dbReference type="ARBA" id="ARBA00022741"/>
    </source>
</evidence>
<keyword evidence="3 7" id="KW-0418">Kinase</keyword>
<dbReference type="GO" id="GO:0016301">
    <property type="term" value="F:kinase activity"/>
    <property type="evidence" value="ECO:0007669"/>
    <property type="project" value="UniProtKB-KW"/>
</dbReference>
<accession>A0A6C2C7U5</accession>
<keyword evidence="8" id="KW-1185">Reference proteome</keyword>
<dbReference type="GO" id="GO:0009229">
    <property type="term" value="P:thiamine diphosphate biosynthetic process"/>
    <property type="evidence" value="ECO:0007669"/>
    <property type="project" value="InterPro"/>
</dbReference>
<organism evidence="7 8">
    <name type="scientific">Weissella muntiaci</name>
    <dbReference type="NCBI Taxonomy" id="2508881"/>
    <lineage>
        <taxon>Bacteria</taxon>
        <taxon>Bacillati</taxon>
        <taxon>Bacillota</taxon>
        <taxon>Bacilli</taxon>
        <taxon>Lactobacillales</taxon>
        <taxon>Lactobacillaceae</taxon>
        <taxon>Weissella</taxon>
    </lineage>
</organism>
<dbReference type="GO" id="GO:0005524">
    <property type="term" value="F:ATP binding"/>
    <property type="evidence" value="ECO:0007669"/>
    <property type="project" value="UniProtKB-KW"/>
</dbReference>
<dbReference type="InterPro" id="IPR007373">
    <property type="entry name" value="Thiamin_PyroPKinase_B1-bd"/>
</dbReference>
<evidence type="ECO:0000256" key="1">
    <source>
        <dbReference type="ARBA" id="ARBA00022679"/>
    </source>
</evidence>
<gene>
    <name evidence="7" type="ORF">ESZ50_03350</name>
</gene>
<evidence type="ECO:0000256" key="4">
    <source>
        <dbReference type="ARBA" id="ARBA00022840"/>
    </source>
</evidence>
<dbReference type="EMBL" id="SDGZ01000010">
    <property type="protein sequence ID" value="TYC50100.1"/>
    <property type="molecule type" value="Genomic_DNA"/>
</dbReference>
<dbReference type="NCBIfam" id="TIGR01378">
    <property type="entry name" value="thi_PPkinase"/>
    <property type="match status" value="1"/>
</dbReference>
<dbReference type="InterPro" id="IPR036759">
    <property type="entry name" value="TPK_catalytic_sf"/>
</dbReference>
<keyword evidence="2" id="KW-0547">Nucleotide-binding</keyword>
<dbReference type="PANTHER" id="PTHR41299">
    <property type="entry name" value="THIAMINE PYROPHOSPHOKINASE"/>
    <property type="match status" value="1"/>
</dbReference>
<keyword evidence="1 7" id="KW-0808">Transferase</keyword>
<feature type="domain" description="Thiamin pyrophosphokinase thiamin-binding" evidence="6">
    <location>
        <begin position="145"/>
        <end position="209"/>
    </location>
</feature>
<dbReference type="CDD" id="cd07995">
    <property type="entry name" value="TPK"/>
    <property type="match status" value="1"/>
</dbReference>
<dbReference type="GO" id="GO:0004788">
    <property type="term" value="F:thiamine diphosphokinase activity"/>
    <property type="evidence" value="ECO:0007669"/>
    <property type="project" value="UniProtKB-UniRule"/>
</dbReference>
<dbReference type="GO" id="GO:0006772">
    <property type="term" value="P:thiamine metabolic process"/>
    <property type="evidence" value="ECO:0007669"/>
    <property type="project" value="UniProtKB-UniRule"/>
</dbReference>
<comment type="caution">
    <text evidence="7">The sequence shown here is derived from an EMBL/GenBank/DDBJ whole genome shotgun (WGS) entry which is preliminary data.</text>
</comment>
<dbReference type="Proteomes" id="UP000371977">
    <property type="component" value="Unassembled WGS sequence"/>
</dbReference>
<name>A0A6C2C7U5_9LACO</name>
<reference evidence="7 8" key="1">
    <citation type="submission" date="2019-01" db="EMBL/GenBank/DDBJ databases">
        <title>Weissella sp. nov., a novel lactic acid bacterium isolated from animal feces.</title>
        <authorList>
            <person name="Wang L.-T."/>
        </authorList>
    </citation>
    <scope>NUCLEOTIDE SEQUENCE [LARGE SCALE GENOMIC DNA]</scope>
    <source>
        <strain evidence="7 8">8H-2</strain>
    </source>
</reference>
<dbReference type="InterPro" id="IPR053149">
    <property type="entry name" value="TPK"/>
</dbReference>
<dbReference type="Pfam" id="PF04265">
    <property type="entry name" value="TPK_B1_binding"/>
    <property type="match status" value="1"/>
</dbReference>
<sequence>MKRVRVLIGGPVSEWPAALQAGELTGPWVAADRGALRLLQLGVVPELVAGDFDSLAPAERNLVEQQVHKIVAVRPEKDETDTELLLRLLGEDETIDEIEIYGATGGRLDQLLSNIWIFTQLRFRDLVAKIKLIDRSNVVSFYLPGIHAIERLPEMTYLGFINLTAVENLTLLDEKYALQSWSSTTPFSWSSNEFTAKINHFSFDSGIVAVIQSRDLHGQQGD</sequence>
<dbReference type="Gene3D" id="3.40.50.10240">
    <property type="entry name" value="Thiamin pyrophosphokinase, catalytic domain"/>
    <property type="match status" value="1"/>
</dbReference>
<dbReference type="GO" id="GO:0030975">
    <property type="term" value="F:thiamine binding"/>
    <property type="evidence" value="ECO:0007669"/>
    <property type="project" value="InterPro"/>
</dbReference>
<proteinExistence type="predicted"/>
<dbReference type="RefSeq" id="WP_148622182.1">
    <property type="nucleotide sequence ID" value="NZ_SDGZ01000010.1"/>
</dbReference>
<dbReference type="SMART" id="SM00983">
    <property type="entry name" value="TPK_B1_binding"/>
    <property type="match status" value="1"/>
</dbReference>
<dbReference type="AlphaFoldDB" id="A0A6C2C7U5"/>
<dbReference type="OrthoDB" id="9804377at2"/>
<evidence type="ECO:0000313" key="8">
    <source>
        <dbReference type="Proteomes" id="UP000371977"/>
    </source>
</evidence>
<dbReference type="SUPFAM" id="SSF63999">
    <property type="entry name" value="Thiamin pyrophosphokinase, catalytic domain"/>
    <property type="match status" value="1"/>
</dbReference>
<dbReference type="PANTHER" id="PTHR41299:SF1">
    <property type="entry name" value="THIAMINE PYROPHOSPHOKINASE"/>
    <property type="match status" value="1"/>
</dbReference>
<dbReference type="InterPro" id="IPR006282">
    <property type="entry name" value="Thi_PPkinase"/>
</dbReference>
<evidence type="ECO:0000256" key="3">
    <source>
        <dbReference type="ARBA" id="ARBA00022777"/>
    </source>
</evidence>
<dbReference type="Pfam" id="PF04263">
    <property type="entry name" value="TPK_catalytic"/>
    <property type="match status" value="1"/>
</dbReference>